<evidence type="ECO:0000259" key="1">
    <source>
        <dbReference type="PROSITE" id="PS51186"/>
    </source>
</evidence>
<organism evidence="2 3">
    <name type="scientific">Actinacidiphila acidipaludis</name>
    <dbReference type="NCBI Taxonomy" id="2873382"/>
    <lineage>
        <taxon>Bacteria</taxon>
        <taxon>Bacillati</taxon>
        <taxon>Actinomycetota</taxon>
        <taxon>Actinomycetes</taxon>
        <taxon>Kitasatosporales</taxon>
        <taxon>Streptomycetaceae</taxon>
        <taxon>Actinacidiphila</taxon>
    </lineage>
</organism>
<evidence type="ECO:0000313" key="2">
    <source>
        <dbReference type="EMBL" id="MBY8877883.1"/>
    </source>
</evidence>
<dbReference type="EMBL" id="JAINZZ010000008">
    <property type="protein sequence ID" value="MBY8877883.1"/>
    <property type="molecule type" value="Genomic_DNA"/>
</dbReference>
<dbReference type="Proteomes" id="UP000778578">
    <property type="component" value="Unassembled WGS sequence"/>
</dbReference>
<evidence type="ECO:0000313" key="3">
    <source>
        <dbReference type="Proteomes" id="UP000778578"/>
    </source>
</evidence>
<dbReference type="Gene3D" id="3.40.630.30">
    <property type="match status" value="1"/>
</dbReference>
<comment type="caution">
    <text evidence="2">The sequence shown here is derived from an EMBL/GenBank/DDBJ whole genome shotgun (WGS) entry which is preliminary data.</text>
</comment>
<reference evidence="2 3" key="1">
    <citation type="submission" date="2021-08" db="EMBL/GenBank/DDBJ databases">
        <title>WGS of actinomycetes from Thailand.</title>
        <authorList>
            <person name="Thawai C."/>
        </authorList>
    </citation>
    <scope>NUCLEOTIDE SEQUENCE [LARGE SCALE GENOMIC DNA]</scope>
    <source>
        <strain evidence="2 3">PLK6-54</strain>
    </source>
</reference>
<dbReference type="PROSITE" id="PS51186">
    <property type="entry name" value="GNAT"/>
    <property type="match status" value="1"/>
</dbReference>
<dbReference type="InterPro" id="IPR000182">
    <property type="entry name" value="GNAT_dom"/>
</dbReference>
<dbReference type="RefSeq" id="WP_222962037.1">
    <property type="nucleotide sequence ID" value="NZ_JAINZZ010000008.1"/>
</dbReference>
<gene>
    <name evidence="2" type="ORF">K7862_09620</name>
</gene>
<dbReference type="PANTHER" id="PTHR43610:SF1">
    <property type="entry name" value="N-ACETYLTRANSFERASE DOMAIN-CONTAINING PROTEIN"/>
    <property type="match status" value="1"/>
</dbReference>
<sequence length="206" mass="22867">MVAKSPAPIVLDGRSVRLEPLDPSVHAADLFAAGGGDEEVWRWLPAEPPRSEEELRALAGRVAAAAGSAGGLAFAVVEKSGGRAVGWTTYHDVSTVDERLEIGWTWYGRAYWRTAVNTESKLLLMTHAFEDLGMGRIMWKTDHLNTRSQQAISRLGAVREGVWRRHCLRSDGVTWRDSVFFSMLADEWPDAKARLRARLTEHSARG</sequence>
<dbReference type="SUPFAM" id="SSF55729">
    <property type="entry name" value="Acyl-CoA N-acyltransferases (Nat)"/>
    <property type="match status" value="1"/>
</dbReference>
<accession>A0ABS7Q3Z8</accession>
<protein>
    <submittedName>
        <fullName evidence="2">GNAT family N-acetyltransferase</fullName>
    </submittedName>
</protein>
<proteinExistence type="predicted"/>
<dbReference type="InterPro" id="IPR016181">
    <property type="entry name" value="Acyl_CoA_acyltransferase"/>
</dbReference>
<dbReference type="PANTHER" id="PTHR43610">
    <property type="entry name" value="BLL6696 PROTEIN"/>
    <property type="match status" value="1"/>
</dbReference>
<keyword evidence="3" id="KW-1185">Reference proteome</keyword>
<name>A0ABS7Q3Z8_9ACTN</name>
<feature type="domain" description="N-acetyltransferase" evidence="1">
    <location>
        <begin position="16"/>
        <end position="186"/>
    </location>
</feature>
<dbReference type="Pfam" id="PF13302">
    <property type="entry name" value="Acetyltransf_3"/>
    <property type="match status" value="1"/>
</dbReference>